<evidence type="ECO:0000259" key="2">
    <source>
        <dbReference type="Pfam" id="PF19838"/>
    </source>
</evidence>
<dbReference type="GO" id="GO:1990351">
    <property type="term" value="C:transporter complex"/>
    <property type="evidence" value="ECO:0007669"/>
    <property type="project" value="TreeGrafter"/>
</dbReference>
<dbReference type="EMBL" id="UGVL01000001">
    <property type="protein sequence ID" value="SUE33937.1"/>
    <property type="molecule type" value="Genomic_DNA"/>
</dbReference>
<dbReference type="STRING" id="880526.GCA_000427365_00296"/>
<dbReference type="Proteomes" id="UP000255233">
    <property type="component" value="Unassembled WGS sequence"/>
</dbReference>
<evidence type="ECO:0000313" key="4">
    <source>
        <dbReference type="Proteomes" id="UP000255233"/>
    </source>
</evidence>
<dbReference type="GO" id="GO:0009279">
    <property type="term" value="C:cell outer membrane"/>
    <property type="evidence" value="ECO:0007669"/>
    <property type="project" value="TreeGrafter"/>
</dbReference>
<feature type="region of interest" description="Disordered" evidence="1">
    <location>
        <begin position="765"/>
        <end position="785"/>
    </location>
</feature>
<keyword evidence="4" id="KW-1185">Reference proteome</keyword>
<protein>
    <submittedName>
        <fullName evidence="3">Organic solvent tolerance protein OstA</fullName>
    </submittedName>
</protein>
<organism evidence="3 4">
    <name type="scientific">Rikenella microfusus</name>
    <dbReference type="NCBI Taxonomy" id="28139"/>
    <lineage>
        <taxon>Bacteria</taxon>
        <taxon>Pseudomonadati</taxon>
        <taxon>Bacteroidota</taxon>
        <taxon>Bacteroidia</taxon>
        <taxon>Bacteroidales</taxon>
        <taxon>Rikenellaceae</taxon>
        <taxon>Rikenella</taxon>
    </lineage>
</organism>
<dbReference type="PANTHER" id="PTHR30189:SF1">
    <property type="entry name" value="LPS-ASSEMBLY PROTEIN LPTD"/>
    <property type="match status" value="1"/>
</dbReference>
<evidence type="ECO:0000256" key="1">
    <source>
        <dbReference type="SAM" id="MobiDB-lite"/>
    </source>
</evidence>
<accession>A0A379MSX4</accession>
<dbReference type="AlphaFoldDB" id="A0A379MSX4"/>
<dbReference type="PANTHER" id="PTHR30189">
    <property type="entry name" value="LPS-ASSEMBLY PROTEIN"/>
    <property type="match status" value="1"/>
</dbReference>
<reference evidence="3 4" key="1">
    <citation type="submission" date="2018-06" db="EMBL/GenBank/DDBJ databases">
        <authorList>
            <consortium name="Pathogen Informatics"/>
            <person name="Doyle S."/>
        </authorList>
    </citation>
    <scope>NUCLEOTIDE SEQUENCE [LARGE SCALE GENOMIC DNA]</scope>
    <source>
        <strain evidence="3 4">NCTC11190</strain>
    </source>
</reference>
<dbReference type="Pfam" id="PF19838">
    <property type="entry name" value="LptD_2"/>
    <property type="match status" value="1"/>
</dbReference>
<feature type="region of interest" description="Disordered" evidence="1">
    <location>
        <begin position="80"/>
        <end position="115"/>
    </location>
</feature>
<proteinExistence type="predicted"/>
<gene>
    <name evidence="3" type="ORF">NCTC11190_01151</name>
</gene>
<feature type="compositionally biased region" description="Low complexity" evidence="1">
    <location>
        <begin position="765"/>
        <end position="782"/>
    </location>
</feature>
<name>A0A379MSX4_9BACT</name>
<dbReference type="InterPro" id="IPR050218">
    <property type="entry name" value="LptD"/>
</dbReference>
<feature type="domain" description="LPS-assembly protein LptD central" evidence="2">
    <location>
        <begin position="257"/>
        <end position="727"/>
    </location>
</feature>
<sequence>MRPAQRLADKFNLFHRILRPAQRKRIFFSLLLLLWTAAVLPAAPHLPAGRAAVPDDTLRTATDSLPVSAADTLVRPDSLPADTVAIRPDSTARNAVPADSARRKGGSPLADRVTGSQQDSLVYDVRTGNLYMYRKGEVKYTDLQVEAEQIKLNLDDKNVAARGEVDTMSNKYIRPKFIQDNTTYELDSVRYNIDTKKALIWGAHTKEGEGIITGGLVKKMPDDVLHMKGGRYTTCDAECPHFYLQMTKGTVEPKKKVVFGPAYMVIEDVPFYLLGLPFGFFPQQGARHSGFILPTVGEETTRGFFLRDGGYYFVFNDYLDLKFTGGIYTLGSWEAGAASSYRKRYKFNGNFQFDFAKDVFGEKGSADYVNQQNMQIRWTHQQDAKFRPNSTFSASVNYSTSKYNQYNATDMNDYLAAQTSSSIAYSKNWAGKPFSLSINANHSQSLRDSIMSLTLPSVVFNVTRINPFKRKNAVGKERWYEKIAFTFQTNFSNSVSGFKQKDFMKKEMFDQMKLGFQHQLPVSASFNLLKYLNITPNFTYRERWYFRKIYRDWNPETERVENTDTTHGFYRVYDYSASLSANTRLYGSYKLGRKGKIQLRHVMTPSISFNYAPNFGKESYGYYRTIQSDKHGGTMTYSPFANEIYGVPGSGESMGLTFGINNTLEMKVPTTKDTSGYRKIKIFEAFNISSGYNFLADSLKLSPFTVNVRTTLVKGLSLNVNATFDPYIVDDNGRRIDKFVVSHGKGLARLTSFSTGFSYGFSSKVRSSSSSNTPASNNPDNNTRADVEAALNDPAQNGGFFNQTENQYATAMRRAQMLATQYYDFSIPWSFSFNYSFSFSRPGKTVTRSQTVSFNGSVNLTSKWAVEFGAGYDFEMNKLTPGTVMIRRDMHCLQATFSWVPVGFRQSWTFSIRAKSSVLSDLVKYKKTNSFIDNYYSY</sequence>
<dbReference type="InterPro" id="IPR045659">
    <property type="entry name" value="LptD_2"/>
</dbReference>
<evidence type="ECO:0000313" key="3">
    <source>
        <dbReference type="EMBL" id="SUE33937.1"/>
    </source>
</evidence>